<accession>A0ABZ3F2S9</accession>
<evidence type="ECO:0008006" key="3">
    <source>
        <dbReference type="Google" id="ProtNLM"/>
    </source>
</evidence>
<keyword evidence="2" id="KW-1185">Reference proteome</keyword>
<dbReference type="InterPro" id="IPR035911">
    <property type="entry name" value="MurE/MurF_N"/>
</dbReference>
<dbReference type="SUPFAM" id="SSF63418">
    <property type="entry name" value="MurE/MurF N-terminal domain"/>
    <property type="match status" value="1"/>
</dbReference>
<dbReference type="Gene3D" id="3.40.1390.10">
    <property type="entry name" value="MurE/MurF, N-terminal domain"/>
    <property type="match status" value="1"/>
</dbReference>
<proteinExistence type="predicted"/>
<organism evidence="1 2">
    <name type="scientific">Helicobacter mastomyrinus</name>
    <dbReference type="NCBI Taxonomy" id="287948"/>
    <lineage>
        <taxon>Bacteria</taxon>
        <taxon>Pseudomonadati</taxon>
        <taxon>Campylobacterota</taxon>
        <taxon>Epsilonproteobacteria</taxon>
        <taxon>Campylobacterales</taxon>
        <taxon>Helicobacteraceae</taxon>
        <taxon>Helicobacter</taxon>
    </lineage>
</organism>
<gene>
    <name evidence="1" type="ORF">V3I05_06995</name>
</gene>
<dbReference type="EMBL" id="CP145316">
    <property type="protein sequence ID" value="XAM17431.1"/>
    <property type="molecule type" value="Genomic_DNA"/>
</dbReference>
<dbReference type="RefSeq" id="WP_295701807.1">
    <property type="nucleotide sequence ID" value="NZ_CP145316.1"/>
</dbReference>
<name>A0ABZ3F2S9_9HELI</name>
<reference evidence="1 2" key="1">
    <citation type="submission" date="2024-02" db="EMBL/GenBank/DDBJ databases">
        <title>Genome and pathogenicity analysis of Helicobacter mastomyrinus isolated from mice.</title>
        <authorList>
            <person name="Zhu L."/>
        </authorList>
    </citation>
    <scope>NUCLEOTIDE SEQUENCE [LARGE SCALE GENOMIC DNA]</scope>
    <source>
        <strain evidence="1 2">Hm-17</strain>
    </source>
</reference>
<evidence type="ECO:0000313" key="2">
    <source>
        <dbReference type="Proteomes" id="UP001434737"/>
    </source>
</evidence>
<sequence length="351" mass="40372">MRVNEVVEITKGVLLNTPSIAMFSRIICHLEKIEKGDLYIALDEEATSYHITQAIQAGAYGVICEKNIKIDDEEIAYIQVENIQDCLMRLIRYKLLVKNVALIDSLSIIEESIAKNIIDDEKVCFFEGDLSLFVESLNNETISLVITHNKQITDLGFNILQVSKPKERPFLVLSHTLFDSTILYEGTHCRINLPKLFFNELSAVLHLCQQENISYSLQHFRQIPFFKPNFLNAFGKIIEYGQASKVAIAEEDIEHFKRYMAYIANNAAWGKILFLVPQVYLELFNQIAQTRSYATQEQLCEHIHRENFNFALVLGINDDTLVDALNNNYKPFIEPDLFSGVWNEEPQQQLL</sequence>
<protein>
    <recommendedName>
        <fullName evidence="3">Ferrochelatase</fullName>
    </recommendedName>
</protein>
<dbReference type="Proteomes" id="UP001434737">
    <property type="component" value="Chromosome"/>
</dbReference>
<evidence type="ECO:0000313" key="1">
    <source>
        <dbReference type="EMBL" id="XAM17431.1"/>
    </source>
</evidence>